<dbReference type="PANTHER" id="PTHR10582">
    <property type="entry name" value="TRANSIENT RECEPTOR POTENTIAL ION CHANNEL PROTEIN"/>
    <property type="match status" value="1"/>
</dbReference>
<feature type="transmembrane region" description="Helical" evidence="15">
    <location>
        <begin position="591"/>
        <end position="613"/>
    </location>
</feature>
<feature type="repeat" description="ANK" evidence="13">
    <location>
        <begin position="180"/>
        <end position="212"/>
    </location>
</feature>
<dbReference type="OrthoDB" id="194358at2759"/>
<evidence type="ECO:0000256" key="5">
    <source>
        <dbReference type="ARBA" id="ARBA00022673"/>
    </source>
</evidence>
<evidence type="ECO:0000256" key="13">
    <source>
        <dbReference type="PROSITE-ProRule" id="PRU00023"/>
    </source>
</evidence>
<dbReference type="PROSITE" id="PS50088">
    <property type="entry name" value="ANK_REPEAT"/>
    <property type="match status" value="2"/>
</dbReference>
<dbReference type="InterPro" id="IPR024862">
    <property type="entry name" value="TRPV"/>
</dbReference>
<keyword evidence="11 15" id="KW-0472">Membrane</keyword>
<keyword evidence="10" id="KW-0406">Ion transport</keyword>
<feature type="repeat" description="ANK" evidence="13">
    <location>
        <begin position="213"/>
        <end position="245"/>
    </location>
</feature>
<sequence length="931" mass="106505">MISPDSDTKMDGKKRGKRAKGSVAPDENGFANSSFELHLDSDHNVKNNSKMLNTFRSKVDETNKKKNALAAIVEAKKGAHKWRQYCATKRTITKTSVSTEDDENQPGNKGKGLDAIDLHVLDSLNPGKKKNSTLIASQTKALFNHFKELGRSKNPDAVVDLEFISSLLRNGANINCSDRHGQTLLHEVARMWHVDIAKFLLDEGADINHPDHLGRTPLHVAAAVDYPEMCEVLMERGADKEAKTEGEMQTAVHFAAKNDAAKSLKTLIKRGCLYDGKHVLDYRKRTPLYVASQLDRSESAQILLNHKASATTRDVSGQICLSWMIVKMPPVAQDALSQFWTCDRPNRKQYYDLHHMVHDKEVDKDLVAVTPLNAAVNYKQYDVLMNKTFIKLINTQWVRFARWRAWLNLFLNFVYILLWSLIGIFIEFDKRYKYIMPEQWYRVVLWVAAIGFTTWQIIEEVLEYKRSLRKNYLWETTRSNEIDSDLKYCHERWPEEKAFLQSEKDELKNRGPSYFTDFWNIFDWTCYLFLMVCIATHIADVVDHKTEVARAHIRLMAVTIILLWLRLMKNVRCFSLLGPFIVMLTHMLKDLVRFTFLYLEFFIPFVFAFYMIFGGNKVAYSGNGVVKAENVTVSGYEDFNSALFSLFRLTMVDDYDFDNMLIIDPLMARLLVGLWLALSAVLCLNLFIALLSDTFQRVYDNAQANAMMQKAQSIISFWEGMSHSSRDKFLHYISENCSPLKQYYDDDMTDADGEDLTKVTIQIKEQLDDLEEKWGESFKPSGQKDEDSESNGQTVSVEKFENEVEVLREGIRDLSLRQDDMMDSVKAIKRLLLRMTGQDESEDDDDDDGDEGGDDDTPPKRSKRTSKPKKKGGQRRSRTPSSVVDGSAWEVTRPSGVSTPQVWSTGPVVDVSTPRFTSSGQFPGQDPTTEC</sequence>
<protein>
    <recommendedName>
        <fullName evidence="16">Ion transport domain-containing protein</fullName>
    </recommendedName>
</protein>
<dbReference type="PANTHER" id="PTHR10582:SF33">
    <property type="entry name" value="TRANSIENT RECEPTOR POTENTIAL CHANNEL PYREXIA"/>
    <property type="match status" value="1"/>
</dbReference>
<evidence type="ECO:0000313" key="18">
    <source>
        <dbReference type="Proteomes" id="UP000507470"/>
    </source>
</evidence>
<evidence type="ECO:0000256" key="12">
    <source>
        <dbReference type="ARBA" id="ARBA00023303"/>
    </source>
</evidence>
<evidence type="ECO:0000256" key="9">
    <source>
        <dbReference type="ARBA" id="ARBA00022989"/>
    </source>
</evidence>
<keyword evidence="6 15" id="KW-0812">Transmembrane</keyword>
<dbReference type="Gene3D" id="1.25.40.20">
    <property type="entry name" value="Ankyrin repeat-containing domain"/>
    <property type="match status" value="2"/>
</dbReference>
<gene>
    <name evidence="17" type="ORF">MCOR_28532</name>
</gene>
<dbReference type="Gene3D" id="1.10.287.70">
    <property type="match status" value="1"/>
</dbReference>
<keyword evidence="13" id="KW-0040">ANK repeat</keyword>
<evidence type="ECO:0000256" key="11">
    <source>
        <dbReference type="ARBA" id="ARBA00023136"/>
    </source>
</evidence>
<feature type="transmembrane region" description="Helical" evidence="15">
    <location>
        <begin position="670"/>
        <end position="691"/>
    </location>
</feature>
<evidence type="ECO:0000256" key="10">
    <source>
        <dbReference type="ARBA" id="ARBA00023065"/>
    </source>
</evidence>
<keyword evidence="12" id="KW-0407">Ion channel</keyword>
<evidence type="ECO:0000256" key="7">
    <source>
        <dbReference type="ARBA" id="ARBA00022737"/>
    </source>
</evidence>
<proteinExistence type="predicted"/>
<feature type="transmembrane region" description="Helical" evidence="15">
    <location>
        <begin position="405"/>
        <end position="428"/>
    </location>
</feature>
<comment type="subcellular location">
    <subcellularLocation>
        <location evidence="1">Cell membrane</location>
        <topology evidence="1">Multi-pass membrane protein</topology>
    </subcellularLocation>
</comment>
<feature type="transmembrane region" description="Helical" evidence="15">
    <location>
        <begin position="551"/>
        <end position="571"/>
    </location>
</feature>
<feature type="region of interest" description="Disordered" evidence="14">
    <location>
        <begin position="837"/>
        <end position="931"/>
    </location>
</feature>
<evidence type="ECO:0000256" key="3">
    <source>
        <dbReference type="ARBA" id="ARBA00022475"/>
    </source>
</evidence>
<dbReference type="PROSITE" id="PS50297">
    <property type="entry name" value="ANK_REP_REGION"/>
    <property type="match status" value="2"/>
</dbReference>
<keyword evidence="3" id="KW-1003">Cell membrane</keyword>
<evidence type="ECO:0000256" key="2">
    <source>
        <dbReference type="ARBA" id="ARBA00022448"/>
    </source>
</evidence>
<feature type="region of interest" description="Disordered" evidence="14">
    <location>
        <begin position="775"/>
        <end position="798"/>
    </location>
</feature>
<dbReference type="GO" id="GO:0005886">
    <property type="term" value="C:plasma membrane"/>
    <property type="evidence" value="ECO:0007669"/>
    <property type="project" value="UniProtKB-SubCell"/>
</dbReference>
<feature type="transmembrane region" description="Helical" evidence="15">
    <location>
        <begin position="440"/>
        <end position="458"/>
    </location>
</feature>
<evidence type="ECO:0000256" key="15">
    <source>
        <dbReference type="SAM" id="Phobius"/>
    </source>
</evidence>
<name>A0A6J8CE49_MYTCO</name>
<feature type="compositionally biased region" description="Basic and acidic residues" evidence="14">
    <location>
        <begin position="1"/>
        <end position="13"/>
    </location>
</feature>
<evidence type="ECO:0000256" key="6">
    <source>
        <dbReference type="ARBA" id="ARBA00022692"/>
    </source>
</evidence>
<organism evidence="17 18">
    <name type="scientific">Mytilus coruscus</name>
    <name type="common">Sea mussel</name>
    <dbReference type="NCBI Taxonomy" id="42192"/>
    <lineage>
        <taxon>Eukaryota</taxon>
        <taxon>Metazoa</taxon>
        <taxon>Spiralia</taxon>
        <taxon>Lophotrochozoa</taxon>
        <taxon>Mollusca</taxon>
        <taxon>Bivalvia</taxon>
        <taxon>Autobranchia</taxon>
        <taxon>Pteriomorphia</taxon>
        <taxon>Mytilida</taxon>
        <taxon>Mytiloidea</taxon>
        <taxon>Mytilidae</taxon>
        <taxon>Mytilinae</taxon>
        <taxon>Mytilus</taxon>
    </lineage>
</organism>
<feature type="region of interest" description="Disordered" evidence="14">
    <location>
        <begin position="1"/>
        <end position="34"/>
    </location>
</feature>
<evidence type="ECO:0000256" key="4">
    <source>
        <dbReference type="ARBA" id="ARBA00022568"/>
    </source>
</evidence>
<dbReference type="InterPro" id="IPR002110">
    <property type="entry name" value="Ankyrin_rpt"/>
</dbReference>
<feature type="compositionally biased region" description="Acidic residues" evidence="14">
    <location>
        <begin position="839"/>
        <end position="856"/>
    </location>
</feature>
<dbReference type="AlphaFoldDB" id="A0A6J8CE49"/>
<keyword evidence="5" id="KW-0107">Calcium channel</keyword>
<dbReference type="SMART" id="SM00248">
    <property type="entry name" value="ANK"/>
    <property type="match status" value="4"/>
</dbReference>
<dbReference type="Proteomes" id="UP000507470">
    <property type="component" value="Unassembled WGS sequence"/>
</dbReference>
<keyword evidence="9 15" id="KW-1133">Transmembrane helix</keyword>
<keyword evidence="7" id="KW-0677">Repeat</keyword>
<dbReference type="InterPro" id="IPR036770">
    <property type="entry name" value="Ankyrin_rpt-contain_sf"/>
</dbReference>
<feature type="compositionally biased region" description="Polar residues" evidence="14">
    <location>
        <begin position="914"/>
        <end position="931"/>
    </location>
</feature>
<evidence type="ECO:0000256" key="1">
    <source>
        <dbReference type="ARBA" id="ARBA00004651"/>
    </source>
</evidence>
<feature type="domain" description="Ion transport" evidence="16">
    <location>
        <begin position="512"/>
        <end position="702"/>
    </location>
</feature>
<keyword evidence="8" id="KW-0106">Calcium</keyword>
<feature type="compositionally biased region" description="Basic residues" evidence="14">
    <location>
        <begin position="860"/>
        <end position="878"/>
    </location>
</feature>
<dbReference type="EMBL" id="CACVKT020005206">
    <property type="protein sequence ID" value="CAC5393692.1"/>
    <property type="molecule type" value="Genomic_DNA"/>
</dbReference>
<dbReference type="InterPro" id="IPR005821">
    <property type="entry name" value="Ion_trans_dom"/>
</dbReference>
<dbReference type="Pfam" id="PF00520">
    <property type="entry name" value="Ion_trans"/>
    <property type="match status" value="1"/>
</dbReference>
<dbReference type="SUPFAM" id="SSF48403">
    <property type="entry name" value="Ankyrin repeat"/>
    <property type="match status" value="1"/>
</dbReference>
<evidence type="ECO:0000256" key="8">
    <source>
        <dbReference type="ARBA" id="ARBA00022837"/>
    </source>
</evidence>
<keyword evidence="4" id="KW-0109">Calcium transport</keyword>
<evidence type="ECO:0000259" key="16">
    <source>
        <dbReference type="Pfam" id="PF00520"/>
    </source>
</evidence>
<dbReference type="GO" id="GO:0005262">
    <property type="term" value="F:calcium channel activity"/>
    <property type="evidence" value="ECO:0007669"/>
    <property type="project" value="UniProtKB-KW"/>
</dbReference>
<keyword evidence="18" id="KW-1185">Reference proteome</keyword>
<feature type="compositionally biased region" description="Polar residues" evidence="14">
    <location>
        <begin position="895"/>
        <end position="904"/>
    </location>
</feature>
<dbReference type="Pfam" id="PF12796">
    <property type="entry name" value="Ank_2"/>
    <property type="match status" value="2"/>
</dbReference>
<evidence type="ECO:0000313" key="17">
    <source>
        <dbReference type="EMBL" id="CAC5393692.1"/>
    </source>
</evidence>
<dbReference type="GO" id="GO:0098703">
    <property type="term" value="P:calcium ion import across plasma membrane"/>
    <property type="evidence" value="ECO:0007669"/>
    <property type="project" value="TreeGrafter"/>
</dbReference>
<evidence type="ECO:0000256" key="14">
    <source>
        <dbReference type="SAM" id="MobiDB-lite"/>
    </source>
</evidence>
<keyword evidence="2" id="KW-0813">Transport</keyword>
<accession>A0A6J8CE49</accession>
<feature type="transmembrane region" description="Helical" evidence="15">
    <location>
        <begin position="518"/>
        <end position="539"/>
    </location>
</feature>
<reference evidence="17 18" key="1">
    <citation type="submission" date="2020-06" db="EMBL/GenBank/DDBJ databases">
        <authorList>
            <person name="Li R."/>
            <person name="Bekaert M."/>
        </authorList>
    </citation>
    <scope>NUCLEOTIDE SEQUENCE [LARGE SCALE GENOMIC DNA]</scope>
    <source>
        <strain evidence="18">wild</strain>
    </source>
</reference>